<protein>
    <submittedName>
        <fullName evidence="2">Uncharacterized protein</fullName>
    </submittedName>
</protein>
<evidence type="ECO:0000256" key="1">
    <source>
        <dbReference type="SAM" id="MobiDB-lite"/>
    </source>
</evidence>
<name>A0A9W9P947_9EURO</name>
<feature type="compositionally biased region" description="Low complexity" evidence="1">
    <location>
        <begin position="47"/>
        <end position="60"/>
    </location>
</feature>
<feature type="region of interest" description="Disordered" evidence="1">
    <location>
        <begin position="45"/>
        <end position="71"/>
    </location>
</feature>
<reference evidence="2" key="2">
    <citation type="journal article" date="2023" name="IMA Fungus">
        <title>Comparative genomic study of the Penicillium genus elucidates a diverse pangenome and 15 lateral gene transfer events.</title>
        <authorList>
            <person name="Petersen C."/>
            <person name="Sorensen T."/>
            <person name="Nielsen M.R."/>
            <person name="Sondergaard T.E."/>
            <person name="Sorensen J.L."/>
            <person name="Fitzpatrick D.A."/>
            <person name="Frisvad J.C."/>
            <person name="Nielsen K.L."/>
        </authorList>
    </citation>
    <scope>NUCLEOTIDE SEQUENCE</scope>
    <source>
        <strain evidence="2">IBT 19713</strain>
    </source>
</reference>
<dbReference type="RefSeq" id="XP_058331777.1">
    <property type="nucleotide sequence ID" value="XM_058472774.1"/>
</dbReference>
<dbReference type="Proteomes" id="UP001150941">
    <property type="component" value="Unassembled WGS sequence"/>
</dbReference>
<gene>
    <name evidence="2" type="ORF">N7468_003477</name>
</gene>
<keyword evidence="3" id="KW-1185">Reference proteome</keyword>
<evidence type="ECO:0000313" key="3">
    <source>
        <dbReference type="Proteomes" id="UP001150941"/>
    </source>
</evidence>
<accession>A0A9W9P947</accession>
<dbReference type="GeneID" id="83200077"/>
<dbReference type="EMBL" id="JAPQKS010000003">
    <property type="protein sequence ID" value="KAJ5238858.1"/>
    <property type="molecule type" value="Genomic_DNA"/>
</dbReference>
<dbReference type="AlphaFoldDB" id="A0A9W9P947"/>
<reference evidence="2" key="1">
    <citation type="submission" date="2022-11" db="EMBL/GenBank/DDBJ databases">
        <authorList>
            <person name="Petersen C."/>
        </authorList>
    </citation>
    <scope>NUCLEOTIDE SEQUENCE</scope>
    <source>
        <strain evidence="2">IBT 19713</strain>
    </source>
</reference>
<proteinExistence type="predicted"/>
<sequence>MASPTWARALAWVPVKLPLCWNPRPVSQSHPCPFAGMCEWEPRTLASSGGPISPGRGPIPEMVSSGSLQRG</sequence>
<evidence type="ECO:0000313" key="2">
    <source>
        <dbReference type="EMBL" id="KAJ5238858.1"/>
    </source>
</evidence>
<organism evidence="2 3">
    <name type="scientific">Penicillium chermesinum</name>
    <dbReference type="NCBI Taxonomy" id="63820"/>
    <lineage>
        <taxon>Eukaryota</taxon>
        <taxon>Fungi</taxon>
        <taxon>Dikarya</taxon>
        <taxon>Ascomycota</taxon>
        <taxon>Pezizomycotina</taxon>
        <taxon>Eurotiomycetes</taxon>
        <taxon>Eurotiomycetidae</taxon>
        <taxon>Eurotiales</taxon>
        <taxon>Aspergillaceae</taxon>
        <taxon>Penicillium</taxon>
    </lineage>
</organism>
<comment type="caution">
    <text evidence="2">The sequence shown here is derived from an EMBL/GenBank/DDBJ whole genome shotgun (WGS) entry which is preliminary data.</text>
</comment>